<organism evidence="1 2">
    <name type="scientific">Candidatus Desulfatibia profunda</name>
    <dbReference type="NCBI Taxonomy" id="2841695"/>
    <lineage>
        <taxon>Bacteria</taxon>
        <taxon>Pseudomonadati</taxon>
        <taxon>Thermodesulfobacteriota</taxon>
        <taxon>Desulfobacteria</taxon>
        <taxon>Desulfobacterales</taxon>
        <taxon>Desulfobacterales incertae sedis</taxon>
        <taxon>Candidatus Desulfatibia</taxon>
    </lineage>
</organism>
<name>A0A8J6NPG9_9BACT</name>
<proteinExistence type="predicted"/>
<evidence type="ECO:0000313" key="2">
    <source>
        <dbReference type="Proteomes" id="UP000603434"/>
    </source>
</evidence>
<reference evidence="1 2" key="1">
    <citation type="submission" date="2020-08" db="EMBL/GenBank/DDBJ databases">
        <title>Bridging the membrane lipid divide: bacteria of the FCB group superphylum have the potential to synthesize archaeal ether lipids.</title>
        <authorList>
            <person name="Villanueva L."/>
            <person name="Von Meijenfeldt F.A.B."/>
            <person name="Westbye A.B."/>
            <person name="Yadav S."/>
            <person name="Hopmans E.C."/>
            <person name="Dutilh B.E."/>
            <person name="Sinninghe Damste J.S."/>
        </authorList>
    </citation>
    <scope>NUCLEOTIDE SEQUENCE [LARGE SCALE GENOMIC DNA]</scope>
    <source>
        <strain evidence="1">NIOZ-UU30</strain>
    </source>
</reference>
<gene>
    <name evidence="1" type="ORF">H8E23_00065</name>
</gene>
<feature type="non-terminal residue" evidence="1">
    <location>
        <position position="1"/>
    </location>
</feature>
<dbReference type="Proteomes" id="UP000603434">
    <property type="component" value="Unassembled WGS sequence"/>
</dbReference>
<sequence length="94" mass="10797">KDVKIPGIRYIVRGKTWNLPYKSTIGASIYPHTPKEDDRLVGFICLDSPSQNVFLKRYDIPLMRELSAKIHPMILKWTNIVSRPQGEESIEGKT</sequence>
<evidence type="ECO:0008006" key="3">
    <source>
        <dbReference type="Google" id="ProtNLM"/>
    </source>
</evidence>
<dbReference type="EMBL" id="JACNJH010000004">
    <property type="protein sequence ID" value="MBC8359779.1"/>
    <property type="molecule type" value="Genomic_DNA"/>
</dbReference>
<comment type="caution">
    <text evidence="1">The sequence shown here is derived from an EMBL/GenBank/DDBJ whole genome shotgun (WGS) entry which is preliminary data.</text>
</comment>
<accession>A0A8J6NPG9</accession>
<evidence type="ECO:0000313" key="1">
    <source>
        <dbReference type="EMBL" id="MBC8359779.1"/>
    </source>
</evidence>
<protein>
    <recommendedName>
        <fullName evidence="3">GAF domain-containing protein</fullName>
    </recommendedName>
</protein>
<dbReference type="AlphaFoldDB" id="A0A8J6NPG9"/>